<evidence type="ECO:0000259" key="4">
    <source>
        <dbReference type="Pfam" id="PF02397"/>
    </source>
</evidence>
<dbReference type="Pfam" id="PF02397">
    <property type="entry name" value="Bac_transf"/>
    <property type="match status" value="1"/>
</dbReference>
<sequence>MIRRQHTLSSHAPAGFRSAGGSASGITMCVAIAGALSVLYLCALQEAYFVVCGAMLVATQMLASGPLASPIHVAAAAGRALGEGRPILWAMEGQTPAYPGTGGISPETLGSEPPPKDRLVPEYLPEDWLSSTRAVRQGAWENALHRGLDIVASLALLVLVLPLLLLVALAIKLDSRGPIFYCQERVGRDNRVFSILKFRSMTVDAEKPGTAVWASVQDSRVTWVGRLIRHYRIDEIPQTINILRGDMSFVGPRPERPNFVTQLTAAIPHYADRAAVRPGLTGWAQVRYPYGASIEDARNKLAFDLWYIQERSIWLDLRIMLATVRVVLGQVGAR</sequence>
<keyword evidence="3" id="KW-0812">Transmembrane</keyword>
<accession>A0A917NFK1</accession>
<reference evidence="5" key="1">
    <citation type="journal article" date="2014" name="Int. J. Syst. Evol. Microbiol.">
        <title>Complete genome sequence of Corynebacterium casei LMG S-19264T (=DSM 44701T), isolated from a smear-ripened cheese.</title>
        <authorList>
            <consortium name="US DOE Joint Genome Institute (JGI-PGF)"/>
            <person name="Walter F."/>
            <person name="Albersmeier A."/>
            <person name="Kalinowski J."/>
            <person name="Ruckert C."/>
        </authorList>
    </citation>
    <scope>NUCLEOTIDE SEQUENCE</scope>
    <source>
        <strain evidence="5">CGMCC 1.3617</strain>
    </source>
</reference>
<organism evidence="5 6">
    <name type="scientific">Neoroseomonas lacus</name>
    <dbReference type="NCBI Taxonomy" id="287609"/>
    <lineage>
        <taxon>Bacteria</taxon>
        <taxon>Pseudomonadati</taxon>
        <taxon>Pseudomonadota</taxon>
        <taxon>Alphaproteobacteria</taxon>
        <taxon>Acetobacterales</taxon>
        <taxon>Acetobacteraceae</taxon>
        <taxon>Neoroseomonas</taxon>
    </lineage>
</organism>
<evidence type="ECO:0000313" key="6">
    <source>
        <dbReference type="Proteomes" id="UP000661507"/>
    </source>
</evidence>
<protein>
    <recommendedName>
        <fullName evidence="4">Bacterial sugar transferase domain-containing protein</fullName>
    </recommendedName>
</protein>
<dbReference type="Proteomes" id="UP000661507">
    <property type="component" value="Unassembled WGS sequence"/>
</dbReference>
<reference evidence="5" key="2">
    <citation type="submission" date="2020-09" db="EMBL/GenBank/DDBJ databases">
        <authorList>
            <person name="Sun Q."/>
            <person name="Zhou Y."/>
        </authorList>
    </citation>
    <scope>NUCLEOTIDE SEQUENCE</scope>
    <source>
        <strain evidence="5">CGMCC 1.3617</strain>
    </source>
</reference>
<feature type="transmembrane region" description="Helical" evidence="3">
    <location>
        <begin position="150"/>
        <end position="171"/>
    </location>
</feature>
<feature type="transmembrane region" description="Helical" evidence="3">
    <location>
        <begin position="20"/>
        <end position="41"/>
    </location>
</feature>
<gene>
    <name evidence="5" type="ORF">GCM10011320_00070</name>
</gene>
<dbReference type="PANTHER" id="PTHR30576">
    <property type="entry name" value="COLANIC BIOSYNTHESIS UDP-GLUCOSE LIPID CARRIER TRANSFERASE"/>
    <property type="match status" value="1"/>
</dbReference>
<dbReference type="GO" id="GO:0000271">
    <property type="term" value="P:polysaccharide biosynthetic process"/>
    <property type="evidence" value="ECO:0007669"/>
    <property type="project" value="UniProtKB-KW"/>
</dbReference>
<keyword evidence="2" id="KW-0270">Exopolysaccharide synthesis</keyword>
<evidence type="ECO:0000256" key="2">
    <source>
        <dbReference type="ARBA" id="ARBA00023169"/>
    </source>
</evidence>
<feature type="domain" description="Bacterial sugar transferase" evidence="4">
    <location>
        <begin position="146"/>
        <end position="328"/>
    </location>
</feature>
<comment type="caution">
    <text evidence="5">The sequence shown here is derived from an EMBL/GenBank/DDBJ whole genome shotgun (WGS) entry which is preliminary data.</text>
</comment>
<dbReference type="AlphaFoldDB" id="A0A917NFK1"/>
<dbReference type="InterPro" id="IPR003362">
    <property type="entry name" value="Bact_transf"/>
</dbReference>
<feature type="transmembrane region" description="Helical" evidence="3">
    <location>
        <begin position="48"/>
        <end position="68"/>
    </location>
</feature>
<comment type="similarity">
    <text evidence="1">Belongs to the bacterial sugar transferase family.</text>
</comment>
<proteinExistence type="inferred from homology"/>
<dbReference type="PANTHER" id="PTHR30576:SF0">
    <property type="entry name" value="UNDECAPRENYL-PHOSPHATE N-ACETYLGALACTOSAMINYL 1-PHOSPHATE TRANSFERASE-RELATED"/>
    <property type="match status" value="1"/>
</dbReference>
<dbReference type="EMBL" id="BMKW01000001">
    <property type="protein sequence ID" value="GGI97439.1"/>
    <property type="molecule type" value="Genomic_DNA"/>
</dbReference>
<keyword evidence="6" id="KW-1185">Reference proteome</keyword>
<keyword evidence="3" id="KW-0472">Membrane</keyword>
<evidence type="ECO:0000256" key="3">
    <source>
        <dbReference type="SAM" id="Phobius"/>
    </source>
</evidence>
<dbReference type="GO" id="GO:0016780">
    <property type="term" value="F:phosphotransferase activity, for other substituted phosphate groups"/>
    <property type="evidence" value="ECO:0007669"/>
    <property type="project" value="TreeGrafter"/>
</dbReference>
<evidence type="ECO:0000313" key="5">
    <source>
        <dbReference type="EMBL" id="GGI97439.1"/>
    </source>
</evidence>
<name>A0A917NFK1_9PROT</name>
<dbReference type="RefSeq" id="WP_188964877.1">
    <property type="nucleotide sequence ID" value="NZ_BMKW01000001.1"/>
</dbReference>
<keyword evidence="3" id="KW-1133">Transmembrane helix</keyword>
<evidence type="ECO:0000256" key="1">
    <source>
        <dbReference type="ARBA" id="ARBA00006464"/>
    </source>
</evidence>